<gene>
    <name evidence="1" type="ORF">JRA39_003297</name>
</gene>
<comment type="caution">
    <text evidence="1">The sequence shown here is derived from an EMBL/GenBank/DDBJ whole genome shotgun (WGS) entry which is preliminary data.</text>
</comment>
<accession>A0AAI9I257</accession>
<name>A0AAI9I257_PROST</name>
<protein>
    <submittedName>
        <fullName evidence="1">Uncharacterized protein</fullName>
    </submittedName>
</protein>
<proteinExistence type="predicted"/>
<sequence length="128" mass="15021">MILQIEFPDNLLLSQLEQQKKIPCHIQVSNKFEVVFEIESTRIIGEVSEYNRTLFEQRVIARAGGNYIYNEPSLITLSRASRGVYRVVDLCVFYSDFGWCSVIENGDYMEPHPFWDHDDEDPDFKPRL</sequence>
<dbReference type="EMBL" id="AAZDVE040000031">
    <property type="protein sequence ID" value="EMP9434200.1"/>
    <property type="molecule type" value="Genomic_DNA"/>
</dbReference>
<organism evidence="1">
    <name type="scientific">Providencia stuartii</name>
    <dbReference type="NCBI Taxonomy" id="588"/>
    <lineage>
        <taxon>Bacteria</taxon>
        <taxon>Pseudomonadati</taxon>
        <taxon>Pseudomonadota</taxon>
        <taxon>Gammaproteobacteria</taxon>
        <taxon>Enterobacterales</taxon>
        <taxon>Morganellaceae</taxon>
        <taxon>Providencia</taxon>
    </lineage>
</organism>
<evidence type="ECO:0000313" key="1">
    <source>
        <dbReference type="EMBL" id="EMP9434200.1"/>
    </source>
</evidence>
<reference evidence="1" key="1">
    <citation type="submission" date="2024-02" db="EMBL/GenBank/DDBJ databases">
        <authorList>
            <consortium name="Clinical and Environmental Microbiology Branch: Whole genome sequencing antimicrobial resistance pathogens in the healthcare setting"/>
        </authorList>
    </citation>
    <scope>NUCLEOTIDE SEQUENCE</scope>
    <source>
        <strain evidence="1">2020GO-00142</strain>
    </source>
</reference>
<dbReference type="AlphaFoldDB" id="A0AAI9I257"/>